<evidence type="ECO:0000313" key="1">
    <source>
        <dbReference type="EMBL" id="SHE57137.1"/>
    </source>
</evidence>
<proteinExistence type="predicted"/>
<name>A0A1M4UKC0_9ACTN</name>
<reference evidence="2" key="1">
    <citation type="submission" date="2016-11" db="EMBL/GenBank/DDBJ databases">
        <authorList>
            <person name="Varghese N."/>
            <person name="Submissions S."/>
        </authorList>
    </citation>
    <scope>NUCLEOTIDE SEQUENCE [LARGE SCALE GENOMIC DNA]</scope>
    <source>
        <strain evidence="2">DSM 19514</strain>
    </source>
</reference>
<protein>
    <submittedName>
        <fullName evidence="1">Uncharacterized protein</fullName>
    </submittedName>
</protein>
<evidence type="ECO:0000313" key="2">
    <source>
        <dbReference type="Proteomes" id="UP000184295"/>
    </source>
</evidence>
<dbReference type="EMBL" id="FQUL01000011">
    <property type="protein sequence ID" value="SHE57137.1"/>
    <property type="molecule type" value="Genomic_DNA"/>
</dbReference>
<gene>
    <name evidence="1" type="ORF">SAMN02745225_00998</name>
</gene>
<dbReference type="AlphaFoldDB" id="A0A1M4UKC0"/>
<accession>A0A1M4UKC0</accession>
<dbReference type="Proteomes" id="UP000184295">
    <property type="component" value="Unassembled WGS sequence"/>
</dbReference>
<organism evidence="1 2">
    <name type="scientific">Ferrithrix thermotolerans DSM 19514</name>
    <dbReference type="NCBI Taxonomy" id="1121881"/>
    <lineage>
        <taxon>Bacteria</taxon>
        <taxon>Bacillati</taxon>
        <taxon>Actinomycetota</taxon>
        <taxon>Acidimicrobiia</taxon>
        <taxon>Acidimicrobiales</taxon>
        <taxon>Acidimicrobiaceae</taxon>
        <taxon>Ferrithrix</taxon>
    </lineage>
</organism>
<keyword evidence="2" id="KW-1185">Reference proteome</keyword>
<sequence length="80" mass="8962">MANSPMAKPCVVDGSLVTNQPVLEKGFSVIVVVYPVEDRPYGLLDRRAPLRRVSMMLVAPALGLYEVQIFSNFARWVLRL</sequence>